<comment type="caution">
    <text evidence="2">The sequence shown here is derived from an EMBL/GenBank/DDBJ whole genome shotgun (WGS) entry which is preliminary data.</text>
</comment>
<gene>
    <name evidence="2" type="ORF">QBC36DRAFT_201090</name>
</gene>
<evidence type="ECO:0000256" key="1">
    <source>
        <dbReference type="SAM" id="MobiDB-lite"/>
    </source>
</evidence>
<dbReference type="EMBL" id="MU866982">
    <property type="protein sequence ID" value="KAK4170589.1"/>
    <property type="molecule type" value="Genomic_DNA"/>
</dbReference>
<keyword evidence="3" id="KW-1185">Reference proteome</keyword>
<feature type="compositionally biased region" description="Basic and acidic residues" evidence="1">
    <location>
        <begin position="250"/>
        <end position="270"/>
    </location>
</feature>
<dbReference type="AlphaFoldDB" id="A0AAN7A220"/>
<reference evidence="2" key="1">
    <citation type="journal article" date="2023" name="Mol. Phylogenet. Evol.">
        <title>Genome-scale phylogeny and comparative genomics of the fungal order Sordariales.</title>
        <authorList>
            <person name="Hensen N."/>
            <person name="Bonometti L."/>
            <person name="Westerberg I."/>
            <person name="Brannstrom I.O."/>
            <person name="Guillou S."/>
            <person name="Cros-Aarteil S."/>
            <person name="Calhoun S."/>
            <person name="Haridas S."/>
            <person name="Kuo A."/>
            <person name="Mondo S."/>
            <person name="Pangilinan J."/>
            <person name="Riley R."/>
            <person name="LaButti K."/>
            <person name="Andreopoulos B."/>
            <person name="Lipzen A."/>
            <person name="Chen C."/>
            <person name="Yan M."/>
            <person name="Daum C."/>
            <person name="Ng V."/>
            <person name="Clum A."/>
            <person name="Steindorff A."/>
            <person name="Ohm R.A."/>
            <person name="Martin F."/>
            <person name="Silar P."/>
            <person name="Natvig D.O."/>
            <person name="Lalanne C."/>
            <person name="Gautier V."/>
            <person name="Ament-Velasquez S.L."/>
            <person name="Kruys A."/>
            <person name="Hutchinson M.I."/>
            <person name="Powell A.J."/>
            <person name="Barry K."/>
            <person name="Miller A.N."/>
            <person name="Grigoriev I.V."/>
            <person name="Debuchy R."/>
            <person name="Gladieux P."/>
            <person name="Hiltunen Thoren M."/>
            <person name="Johannesson H."/>
        </authorList>
    </citation>
    <scope>NUCLEOTIDE SEQUENCE</scope>
    <source>
        <strain evidence="2">CBS 892.96</strain>
    </source>
</reference>
<evidence type="ECO:0000313" key="2">
    <source>
        <dbReference type="EMBL" id="KAK4170589.1"/>
    </source>
</evidence>
<proteinExistence type="predicted"/>
<dbReference type="Proteomes" id="UP001302321">
    <property type="component" value="Unassembled WGS sequence"/>
</dbReference>
<sequence length="277" mass="32712">MREITTATRHTHSSICQKEGNWMAPTKEFEGKADEKLFWEEKGWETFWDKRKFTSLGEGTLPGTVPVYAWYVPCPGDTTQVHPQHPEHRRVPWFQCITHGCVEHHAAKNFHGHWPVRKTRNGRTVPVKRTWSRYDSTELEIEDYLLWNEGMVIQKKDNLQVITFWPRNARTCEREDLELQTIVLNYICDNTECWIHINAKLRKFSRFRSSQIVRTGYAMEMENPVPGLEETEKEWLRAQRQWLAEFELLDNSKQEDAPEARQQSGKEPRPFAEAANL</sequence>
<organism evidence="2 3">
    <name type="scientific">Triangularia setosa</name>
    <dbReference type="NCBI Taxonomy" id="2587417"/>
    <lineage>
        <taxon>Eukaryota</taxon>
        <taxon>Fungi</taxon>
        <taxon>Dikarya</taxon>
        <taxon>Ascomycota</taxon>
        <taxon>Pezizomycotina</taxon>
        <taxon>Sordariomycetes</taxon>
        <taxon>Sordariomycetidae</taxon>
        <taxon>Sordariales</taxon>
        <taxon>Podosporaceae</taxon>
        <taxon>Triangularia</taxon>
    </lineage>
</organism>
<feature type="region of interest" description="Disordered" evidence="1">
    <location>
        <begin position="249"/>
        <end position="277"/>
    </location>
</feature>
<evidence type="ECO:0000313" key="3">
    <source>
        <dbReference type="Proteomes" id="UP001302321"/>
    </source>
</evidence>
<name>A0AAN7A220_9PEZI</name>
<protein>
    <submittedName>
        <fullName evidence="2">Uncharacterized protein</fullName>
    </submittedName>
</protein>
<reference evidence="2" key="2">
    <citation type="submission" date="2023-05" db="EMBL/GenBank/DDBJ databases">
        <authorList>
            <consortium name="Lawrence Berkeley National Laboratory"/>
            <person name="Steindorff A."/>
            <person name="Hensen N."/>
            <person name="Bonometti L."/>
            <person name="Westerberg I."/>
            <person name="Brannstrom I.O."/>
            <person name="Guillou S."/>
            <person name="Cros-Aarteil S."/>
            <person name="Calhoun S."/>
            <person name="Haridas S."/>
            <person name="Kuo A."/>
            <person name="Mondo S."/>
            <person name="Pangilinan J."/>
            <person name="Riley R."/>
            <person name="Labutti K."/>
            <person name="Andreopoulos B."/>
            <person name="Lipzen A."/>
            <person name="Chen C."/>
            <person name="Yanf M."/>
            <person name="Daum C."/>
            <person name="Ng V."/>
            <person name="Clum A."/>
            <person name="Ohm R."/>
            <person name="Martin F."/>
            <person name="Silar P."/>
            <person name="Natvig D."/>
            <person name="Lalanne C."/>
            <person name="Gautier V."/>
            <person name="Ament-Velasquez S.L."/>
            <person name="Kruys A."/>
            <person name="Hutchinson M.I."/>
            <person name="Powell A.J."/>
            <person name="Barry K."/>
            <person name="Miller A.N."/>
            <person name="Grigoriev I.V."/>
            <person name="Debuchy R."/>
            <person name="Gladieux P."/>
            <person name="Thoren M.H."/>
            <person name="Johannesson H."/>
        </authorList>
    </citation>
    <scope>NUCLEOTIDE SEQUENCE</scope>
    <source>
        <strain evidence="2">CBS 892.96</strain>
    </source>
</reference>
<accession>A0AAN7A220</accession>